<evidence type="ECO:0000313" key="2">
    <source>
        <dbReference type="Proteomes" id="UP000198964"/>
    </source>
</evidence>
<dbReference type="AlphaFoldDB" id="A0A1I2HDV2"/>
<dbReference type="EMBL" id="FONW01000004">
    <property type="protein sequence ID" value="SFF28425.1"/>
    <property type="molecule type" value="Genomic_DNA"/>
</dbReference>
<sequence length="211" mass="24602">MRKEKHRSNRQIILKMSLLILFVTSWSISQGQHLIRNQGFFYGLEAVYGHAMKLHSDYIIDTDAYSPTGYGLKASANWFMNYNLSVGAGLGILNYESPNMFTFPVTVNSQTYLNKGSNTPLAYVEAGYGVRFNHRTQDQGLLYEAGLGYRYRIKWRNFLVFKVGYHNYTNNEWLWKRKVDGSATPEDPFQWFDLKRQSITLTVGFYYSTRY</sequence>
<evidence type="ECO:0000313" key="1">
    <source>
        <dbReference type="EMBL" id="SFF28425.1"/>
    </source>
</evidence>
<name>A0A1I2HDV2_9BACT</name>
<accession>A0A1I2HDV2</accession>
<protein>
    <recommendedName>
        <fullName evidence="3">Outer membrane protein beta-barrel domain-containing protein</fullName>
    </recommendedName>
</protein>
<reference evidence="1 2" key="1">
    <citation type="submission" date="2016-10" db="EMBL/GenBank/DDBJ databases">
        <authorList>
            <person name="de Groot N.N."/>
        </authorList>
    </citation>
    <scope>NUCLEOTIDE SEQUENCE [LARGE SCALE GENOMIC DNA]</scope>
    <source>
        <strain evidence="1 2">CGMCC 1.9156</strain>
    </source>
</reference>
<keyword evidence="2" id="KW-1185">Reference proteome</keyword>
<dbReference type="STRING" id="655355.SAMN05216283_10461"/>
<proteinExistence type="predicted"/>
<evidence type="ECO:0008006" key="3">
    <source>
        <dbReference type="Google" id="ProtNLM"/>
    </source>
</evidence>
<gene>
    <name evidence="1" type="ORF">SAMN05216283_10461</name>
</gene>
<dbReference type="Proteomes" id="UP000198964">
    <property type="component" value="Unassembled WGS sequence"/>
</dbReference>
<organism evidence="1 2">
    <name type="scientific">Sunxiuqinia elliptica</name>
    <dbReference type="NCBI Taxonomy" id="655355"/>
    <lineage>
        <taxon>Bacteria</taxon>
        <taxon>Pseudomonadati</taxon>
        <taxon>Bacteroidota</taxon>
        <taxon>Bacteroidia</taxon>
        <taxon>Marinilabiliales</taxon>
        <taxon>Prolixibacteraceae</taxon>
        <taxon>Sunxiuqinia</taxon>
    </lineage>
</organism>